<dbReference type="InterPro" id="IPR014729">
    <property type="entry name" value="Rossmann-like_a/b/a_fold"/>
</dbReference>
<dbReference type="InterPro" id="IPR023586">
    <property type="entry name" value="Ile-tRNA-ligase_type2"/>
</dbReference>
<dbReference type="PROSITE" id="PS00178">
    <property type="entry name" value="AA_TRNA_LIGASE_I"/>
    <property type="match status" value="1"/>
</dbReference>
<dbReference type="NCBIfam" id="TIGR00392">
    <property type="entry name" value="ileS"/>
    <property type="match status" value="1"/>
</dbReference>
<keyword evidence="9 18" id="KW-0547">Nucleotide-binding</keyword>
<dbReference type="Gene3D" id="3.80.30.20">
    <property type="entry name" value="tm_1862 like domain"/>
    <property type="match status" value="1"/>
</dbReference>
<keyword evidence="12 18" id="KW-0648">Protein biosynthesis</keyword>
<accession>A0A7R9H842</accession>
<keyword evidence="5" id="KW-0963">Cytoplasm</keyword>
<evidence type="ECO:0000256" key="12">
    <source>
        <dbReference type="ARBA" id="ARBA00022917"/>
    </source>
</evidence>
<dbReference type="InterPro" id="IPR023404">
    <property type="entry name" value="rSAM_horseshoe"/>
</dbReference>
<evidence type="ECO:0000256" key="14">
    <source>
        <dbReference type="ARBA" id="ARBA00023014"/>
    </source>
</evidence>
<keyword evidence="10" id="KW-0862">Zinc</keyword>
<evidence type="ECO:0000256" key="2">
    <source>
        <dbReference type="ARBA" id="ARBA00005594"/>
    </source>
</evidence>
<dbReference type="GO" id="GO:0006428">
    <property type="term" value="P:isoleucyl-tRNA aminoacylation"/>
    <property type="evidence" value="ECO:0007669"/>
    <property type="project" value="InterPro"/>
</dbReference>
<keyword evidence="8" id="KW-0479">Metal-binding</keyword>
<dbReference type="NCBIfam" id="TIGR00089">
    <property type="entry name" value="MiaB/RimO family radical SAM methylthiotransferase"/>
    <property type="match status" value="1"/>
</dbReference>
<dbReference type="InterPro" id="IPR020612">
    <property type="entry name" value="Methylthiotransferase_CS"/>
</dbReference>
<evidence type="ECO:0000256" key="11">
    <source>
        <dbReference type="ARBA" id="ARBA00022840"/>
    </source>
</evidence>
<evidence type="ECO:0000256" key="17">
    <source>
        <dbReference type="ARBA" id="ARBA00048359"/>
    </source>
</evidence>
<dbReference type="InterPro" id="IPR001412">
    <property type="entry name" value="aa-tRNA-synth_I_CS"/>
</dbReference>
<evidence type="ECO:0000256" key="9">
    <source>
        <dbReference type="ARBA" id="ARBA00022741"/>
    </source>
</evidence>
<organism evidence="21">
    <name type="scientific">Timema poppense</name>
    <name type="common">Walking stick</name>
    <dbReference type="NCBI Taxonomy" id="170557"/>
    <lineage>
        <taxon>Eukaryota</taxon>
        <taxon>Metazoa</taxon>
        <taxon>Ecdysozoa</taxon>
        <taxon>Arthropoda</taxon>
        <taxon>Hexapoda</taxon>
        <taxon>Insecta</taxon>
        <taxon>Pterygota</taxon>
        <taxon>Neoptera</taxon>
        <taxon>Polyneoptera</taxon>
        <taxon>Phasmatodea</taxon>
        <taxon>Timematodea</taxon>
        <taxon>Timematoidea</taxon>
        <taxon>Timematidae</taxon>
        <taxon>Timema</taxon>
    </lineage>
</organism>
<keyword evidence="11 18" id="KW-0067">ATP-binding</keyword>
<feature type="domain" description="MTTase N-terminal" evidence="19">
    <location>
        <begin position="1"/>
        <end position="103"/>
    </location>
</feature>
<evidence type="ECO:0000256" key="7">
    <source>
        <dbReference type="ARBA" id="ARBA00022691"/>
    </source>
</evidence>
<dbReference type="InterPro" id="IPR002301">
    <property type="entry name" value="Ile-tRNA-ligase"/>
</dbReference>
<dbReference type="Gene3D" id="3.40.50.620">
    <property type="entry name" value="HUPs"/>
    <property type="match status" value="2"/>
</dbReference>
<evidence type="ECO:0000256" key="13">
    <source>
        <dbReference type="ARBA" id="ARBA00023004"/>
    </source>
</evidence>
<dbReference type="SFLD" id="SFLDS00029">
    <property type="entry name" value="Radical_SAM"/>
    <property type="match status" value="1"/>
</dbReference>
<dbReference type="PROSITE" id="PS01278">
    <property type="entry name" value="MTTASE_RADICAL"/>
    <property type="match status" value="1"/>
</dbReference>
<dbReference type="InterPro" id="IPR058240">
    <property type="entry name" value="rSAM_sf"/>
</dbReference>
<dbReference type="InterPro" id="IPR002300">
    <property type="entry name" value="aa-tRNA-synth_Ia"/>
</dbReference>
<dbReference type="SUPFAM" id="SSF50677">
    <property type="entry name" value="ValRS/IleRS/LeuRS editing domain"/>
    <property type="match status" value="1"/>
</dbReference>
<dbReference type="InterPro" id="IPR038135">
    <property type="entry name" value="Methylthiotransferase_N_sf"/>
</dbReference>
<dbReference type="FunFam" id="3.40.50.620:FF:000241">
    <property type="entry name" value="Isoleucine--tRNA ligase"/>
    <property type="match status" value="1"/>
</dbReference>
<dbReference type="GO" id="GO:0051539">
    <property type="term" value="F:4 iron, 4 sulfur cluster binding"/>
    <property type="evidence" value="ECO:0007669"/>
    <property type="project" value="UniProtKB-KW"/>
</dbReference>
<dbReference type="Pfam" id="PF19302">
    <property type="entry name" value="DUF5915"/>
    <property type="match status" value="1"/>
</dbReference>
<dbReference type="SUPFAM" id="SSF52374">
    <property type="entry name" value="Nucleotidylyl transferase"/>
    <property type="match status" value="1"/>
</dbReference>
<dbReference type="GO" id="GO:0000049">
    <property type="term" value="F:tRNA binding"/>
    <property type="evidence" value="ECO:0007669"/>
    <property type="project" value="InterPro"/>
</dbReference>
<sequence length="1393" mass="160478">MNVYDSVLMENIIKPLGFNVVSDAEKADLVILNTCHIREKAAEKLYSELGKIHSSRKEITIVVAGCVAQAEGEEVFRRAPFVDIVVGPQSIATLPELIVKASRSKGHVINTDFPEVAKFDKLPDECYGNSQGSSAFLAIQEGCDKFCTFCVVPYTRGAEYSRPVNEIFREALKLVANGAKEINLLGQNVNAYHGKCEGEVWDLGKLVSHIAKIEKLERIRYTTSHPRDMHESLYLAHAEEPKLMPFIHLPVQKPYILWLYPVKMNMKSKHYPDTVSSPDFSSLEKEIIKFWQENKVFERSVGERSKDNCFVFYDGPPFANGLPHYGHLLTGFIKDAFARYQTMLQKRVERRFGWDCHGLPAEMGAEKELGISGRTEIEKFGIEKFNNHCRTSVMRFSSEWEKYVNRQARWVDFHNDYKTMDKSFMESVMWAFKQLYDKGLVYESVRVVPYSWACETPLSNFETRLDNAYREKTSKAVTVAFELLENPQQFKSVKQKCKLLAWTTTPWTLPSNLALAIGKDIKYCAVSVHSLVSSQRVTLESISGSQCRSTGMTEVNERSSVKSEIYIFAESYLEKFISHSEQNNIPYENCNIKLKANDLAGLSYKPLFDYFKDTKNAFRVFVADYVTGEDGTGVVHTAPGFGEEDFYLCQSHDIPVICPIDNSGKFTAEVSDLAGVHVFDTNDTVIKKLKEQGNWFKTEQYIHNYPHCWRTDTPLIYRTMPSWYVAVTKFKSRMVELNKRVNWIPNHIRDGQFGKWLEGAHDWSISRNRFWGTPIPVWQSDDTRYPRVDVYGSIEELERDFNVKVDDLHRPFIDTLTRPNPDDLTGKSVMRRVPDVFDCWFESGSMPFAQVHYPFENKEWFETADFITEYIAQTRGWFYTLFVLSTALFDREPFKNCICHGVVLDVKGQKLSKRLNNYADPMEVFDRYGSDALRFLMLSGSIVCGGNLLLDKEGNLVRDVLKNVIKPIWNSYHFFTMYANADGIKAEVCKDYQSTIDRYMISKCFEAVESIQTSTNSYNSQEACKILMNFFEVLNNWYIRRSRERFWKSDLDQDKTDAYNVLYTVFYYILRAAAPLLPLITENIWQGLKYEETSVHLADFPQLEKFDSQLIAKMDLVREICNSALSIRNTFNIRIRQPLGSMIIYHQSSCSFLEGEPFSVIPVRDTGIQCAENSNEYQEMIKDEVNVKKLKLVNRLEDIASLELKLNFPVLGKRIPEKIKTLVQYVKQGKWKQVESGVIRVADTGIQTQIPASRAGMTERGLIFLGDESENYIIEKGEYELLLKANSEFSSVFDNNKGVVILNTTLNDELILEGLARDVVRLIQETRKQADFHMSDRIRVIIKTEDEKIKEAINTWIEYVKEQTLALSLDINTEIGTNFYSKEYQDLNVSIER</sequence>
<evidence type="ECO:0000256" key="3">
    <source>
        <dbReference type="ARBA" id="ARBA00013165"/>
    </source>
</evidence>
<evidence type="ECO:0000256" key="8">
    <source>
        <dbReference type="ARBA" id="ARBA00022723"/>
    </source>
</evidence>
<evidence type="ECO:0000256" key="6">
    <source>
        <dbReference type="ARBA" id="ARBA00022598"/>
    </source>
</evidence>
<dbReference type="CDD" id="cd00818">
    <property type="entry name" value="IleRS_core"/>
    <property type="match status" value="1"/>
</dbReference>
<feature type="domain" description="Radical SAM core" evidence="20">
    <location>
        <begin position="129"/>
        <end position="351"/>
    </location>
</feature>
<dbReference type="InterPro" id="IPR009080">
    <property type="entry name" value="tRNAsynth_Ia_anticodon-bd"/>
</dbReference>
<dbReference type="HAMAP" id="MF_02003">
    <property type="entry name" value="Ile_tRNA_synth_type2"/>
    <property type="match status" value="1"/>
</dbReference>
<dbReference type="SUPFAM" id="SSF47323">
    <property type="entry name" value="Anticodon-binding domain of a subclass of class I aminoacyl-tRNA synthetases"/>
    <property type="match status" value="2"/>
</dbReference>
<dbReference type="InterPro" id="IPR013155">
    <property type="entry name" value="M/V/L/I-tRNA-synth_anticd-bd"/>
</dbReference>
<dbReference type="InterPro" id="IPR009008">
    <property type="entry name" value="Val/Leu/Ile-tRNA-synth_edit"/>
</dbReference>
<keyword evidence="4" id="KW-0004">4Fe-4S</keyword>
<dbReference type="GO" id="GO:0046872">
    <property type="term" value="F:metal ion binding"/>
    <property type="evidence" value="ECO:0007669"/>
    <property type="project" value="UniProtKB-KW"/>
</dbReference>
<evidence type="ECO:0000256" key="15">
    <source>
        <dbReference type="ARBA" id="ARBA00023146"/>
    </source>
</evidence>
<dbReference type="GO" id="GO:0002161">
    <property type="term" value="F:aminoacyl-tRNA deacylase activity"/>
    <property type="evidence" value="ECO:0007669"/>
    <property type="project" value="InterPro"/>
</dbReference>
<name>A0A7R9H842_TIMPO</name>
<dbReference type="InterPro" id="IPR007197">
    <property type="entry name" value="rSAM"/>
</dbReference>
<dbReference type="PRINTS" id="PR00984">
    <property type="entry name" value="TRNASYNTHILE"/>
</dbReference>
<dbReference type="Pfam" id="PF00919">
    <property type="entry name" value="UPF0004"/>
    <property type="match status" value="1"/>
</dbReference>
<dbReference type="SMART" id="SM00729">
    <property type="entry name" value="Elp3"/>
    <property type="match status" value="1"/>
</dbReference>
<evidence type="ECO:0000313" key="21">
    <source>
        <dbReference type="EMBL" id="CAD7412263.1"/>
    </source>
</evidence>
<gene>
    <name evidence="21" type="ORF">TPSB3V08_LOCUS8329</name>
</gene>
<keyword evidence="14" id="KW-0411">Iron-sulfur</keyword>
<dbReference type="InterPro" id="IPR013848">
    <property type="entry name" value="Methylthiotransferase_N"/>
</dbReference>
<evidence type="ECO:0000256" key="1">
    <source>
        <dbReference type="ARBA" id="ARBA00001966"/>
    </source>
</evidence>
<dbReference type="EC" id="6.1.1.5" evidence="3"/>
<keyword evidence="6 18" id="KW-0436">Ligase</keyword>
<evidence type="ECO:0000256" key="4">
    <source>
        <dbReference type="ARBA" id="ARBA00022485"/>
    </source>
</evidence>
<dbReference type="Gene3D" id="3.40.50.12160">
    <property type="entry name" value="Methylthiotransferase, N-terminal domain"/>
    <property type="match status" value="1"/>
</dbReference>
<keyword evidence="15 18" id="KW-0030">Aminoacyl-tRNA synthetase</keyword>
<dbReference type="Gene3D" id="1.10.730.10">
    <property type="entry name" value="Isoleucyl-tRNA Synthetase, Domain 1"/>
    <property type="match status" value="1"/>
</dbReference>
<dbReference type="FunFam" id="3.40.50.620:FF:000075">
    <property type="entry name" value="Isoleucine--tRNA ligase"/>
    <property type="match status" value="1"/>
</dbReference>
<evidence type="ECO:0000256" key="18">
    <source>
        <dbReference type="RuleBase" id="RU363035"/>
    </source>
</evidence>
<dbReference type="PANTHER" id="PTHR42780">
    <property type="entry name" value="SOLEUCYL-TRNA SYNTHETASE"/>
    <property type="match status" value="1"/>
</dbReference>
<keyword evidence="13" id="KW-0408">Iron</keyword>
<reference evidence="21" key="1">
    <citation type="submission" date="2020-11" db="EMBL/GenBank/DDBJ databases">
        <authorList>
            <person name="Tran Van P."/>
        </authorList>
    </citation>
    <scope>NUCLEOTIDE SEQUENCE</scope>
</reference>
<protein>
    <recommendedName>
        <fullName evidence="3">isoleucine--tRNA ligase</fullName>
        <ecNumber evidence="3">6.1.1.5</ecNumber>
    </recommendedName>
    <alternativeName>
        <fullName evidence="16">Isoleucyl-tRNA synthetase</fullName>
    </alternativeName>
</protein>
<comment type="catalytic activity">
    <reaction evidence="17">
        <text>tRNA(Ile) + L-isoleucine + ATP = L-isoleucyl-tRNA(Ile) + AMP + diphosphate</text>
        <dbReference type="Rhea" id="RHEA:11060"/>
        <dbReference type="Rhea" id="RHEA-COMP:9666"/>
        <dbReference type="Rhea" id="RHEA-COMP:9695"/>
        <dbReference type="ChEBI" id="CHEBI:30616"/>
        <dbReference type="ChEBI" id="CHEBI:33019"/>
        <dbReference type="ChEBI" id="CHEBI:58045"/>
        <dbReference type="ChEBI" id="CHEBI:78442"/>
        <dbReference type="ChEBI" id="CHEBI:78528"/>
        <dbReference type="ChEBI" id="CHEBI:456215"/>
        <dbReference type="EC" id="6.1.1.5"/>
    </reaction>
</comment>
<comment type="similarity">
    <text evidence="2 18">Belongs to the class-I aminoacyl-tRNA synthetase family.</text>
</comment>
<dbReference type="Pfam" id="PF08264">
    <property type="entry name" value="Anticodon_1"/>
    <property type="match status" value="1"/>
</dbReference>
<dbReference type="SUPFAM" id="SSF102114">
    <property type="entry name" value="Radical SAM enzymes"/>
    <property type="match status" value="1"/>
</dbReference>
<keyword evidence="7" id="KW-0949">S-adenosyl-L-methionine</keyword>
<dbReference type="PANTHER" id="PTHR42780:SF1">
    <property type="entry name" value="ISOLEUCINE--TRNA LIGASE, CYTOPLASMIC"/>
    <property type="match status" value="1"/>
</dbReference>
<dbReference type="Pfam" id="PF04055">
    <property type="entry name" value="Radical_SAM"/>
    <property type="match status" value="1"/>
</dbReference>
<dbReference type="GO" id="GO:0004822">
    <property type="term" value="F:isoleucine-tRNA ligase activity"/>
    <property type="evidence" value="ECO:0007669"/>
    <property type="project" value="UniProtKB-EC"/>
</dbReference>
<dbReference type="InterPro" id="IPR006638">
    <property type="entry name" value="Elp3/MiaA/NifB-like_rSAM"/>
</dbReference>
<comment type="cofactor">
    <cofactor evidence="1">
        <name>[4Fe-4S] cluster</name>
        <dbReference type="ChEBI" id="CHEBI:49883"/>
    </cofactor>
</comment>
<dbReference type="GO" id="GO:0006400">
    <property type="term" value="P:tRNA modification"/>
    <property type="evidence" value="ECO:0007669"/>
    <property type="project" value="InterPro"/>
</dbReference>
<dbReference type="CDD" id="cd07961">
    <property type="entry name" value="Anticodon_Ia_Ile_ABEc"/>
    <property type="match status" value="1"/>
</dbReference>
<dbReference type="InterPro" id="IPR005839">
    <property type="entry name" value="Methylthiotransferase"/>
</dbReference>
<evidence type="ECO:0000256" key="16">
    <source>
        <dbReference type="ARBA" id="ARBA00032665"/>
    </source>
</evidence>
<dbReference type="SFLD" id="SFLDG01082">
    <property type="entry name" value="B12-binding_domain_containing"/>
    <property type="match status" value="1"/>
</dbReference>
<evidence type="ECO:0000256" key="5">
    <source>
        <dbReference type="ARBA" id="ARBA00022490"/>
    </source>
</evidence>
<dbReference type="PROSITE" id="PS51449">
    <property type="entry name" value="MTTASE_N"/>
    <property type="match status" value="1"/>
</dbReference>
<dbReference type="FunFam" id="3.40.50.12160:FF:000003">
    <property type="entry name" value="CDK5 regulatory subunit-associated protein 1"/>
    <property type="match status" value="1"/>
</dbReference>
<proteinExistence type="inferred from homology"/>
<dbReference type="GO" id="GO:0035596">
    <property type="term" value="F:methylthiotransferase activity"/>
    <property type="evidence" value="ECO:0007669"/>
    <property type="project" value="InterPro"/>
</dbReference>
<dbReference type="PROSITE" id="PS51918">
    <property type="entry name" value="RADICAL_SAM"/>
    <property type="match status" value="1"/>
</dbReference>
<dbReference type="GO" id="GO:0005524">
    <property type="term" value="F:ATP binding"/>
    <property type="evidence" value="ECO:0007669"/>
    <property type="project" value="UniProtKB-KW"/>
</dbReference>
<evidence type="ECO:0000259" key="20">
    <source>
        <dbReference type="PROSITE" id="PS51918"/>
    </source>
</evidence>
<evidence type="ECO:0000256" key="10">
    <source>
        <dbReference type="ARBA" id="ARBA00022833"/>
    </source>
</evidence>
<dbReference type="EMBL" id="OD005898">
    <property type="protein sequence ID" value="CAD7412263.1"/>
    <property type="molecule type" value="Genomic_DNA"/>
</dbReference>
<dbReference type="InterPro" id="IPR033709">
    <property type="entry name" value="Anticodon_Ile_ABEc"/>
</dbReference>
<evidence type="ECO:0000259" key="19">
    <source>
        <dbReference type="PROSITE" id="PS51449"/>
    </source>
</evidence>
<dbReference type="Pfam" id="PF00133">
    <property type="entry name" value="tRNA-synt_1"/>
    <property type="match status" value="1"/>
</dbReference>